<dbReference type="EMBL" id="SGBU01000049">
    <property type="protein sequence ID" value="KAF3054294.1"/>
    <property type="molecule type" value="Genomic_DNA"/>
</dbReference>
<organism evidence="2 3">
    <name type="scientific">Nylanderia fulva</name>
    <dbReference type="NCBI Taxonomy" id="613905"/>
    <lineage>
        <taxon>Eukaryota</taxon>
        <taxon>Metazoa</taxon>
        <taxon>Ecdysozoa</taxon>
        <taxon>Arthropoda</taxon>
        <taxon>Hexapoda</taxon>
        <taxon>Insecta</taxon>
        <taxon>Pterygota</taxon>
        <taxon>Neoptera</taxon>
        <taxon>Endopterygota</taxon>
        <taxon>Hymenoptera</taxon>
        <taxon>Apocrita</taxon>
        <taxon>Aculeata</taxon>
        <taxon>Formicoidea</taxon>
        <taxon>Formicidae</taxon>
        <taxon>Formicinae</taxon>
        <taxon>Nylanderia</taxon>
    </lineage>
</organism>
<accession>A0A6G1LPX8</accession>
<name>A0A6G1LPX8_9HYME</name>
<protein>
    <submittedName>
        <fullName evidence="2">Odorant receptor 426</fullName>
    </submittedName>
</protein>
<feature type="transmembrane region" description="Helical" evidence="1">
    <location>
        <begin position="111"/>
        <end position="136"/>
    </location>
</feature>
<proteinExistence type="predicted"/>
<feature type="non-terminal residue" evidence="2">
    <location>
        <position position="152"/>
    </location>
</feature>
<gene>
    <name evidence="2" type="primary">Or-426</name>
    <name evidence="2" type="synonym">Nful_v1.0-Or-426-NCdH</name>
    <name evidence="2" type="ORF">NFUL_NFUL000358</name>
</gene>
<keyword evidence="1" id="KW-0472">Membrane</keyword>
<evidence type="ECO:0000256" key="1">
    <source>
        <dbReference type="SAM" id="Phobius"/>
    </source>
</evidence>
<feature type="non-terminal residue" evidence="2">
    <location>
        <position position="1"/>
    </location>
</feature>
<dbReference type="AlphaFoldDB" id="A0A6G1LPX8"/>
<dbReference type="Proteomes" id="UP000479987">
    <property type="component" value="Unassembled WGS sequence"/>
</dbReference>
<comment type="caution">
    <text evidence="2">The sequence shown here is derived from an EMBL/GenBank/DDBJ whole genome shotgun (WGS) entry which is preliminary data.</text>
</comment>
<evidence type="ECO:0000313" key="2">
    <source>
        <dbReference type="EMBL" id="KAF3054294.1"/>
    </source>
</evidence>
<feature type="transmembrane region" description="Helical" evidence="1">
    <location>
        <begin position="47"/>
        <end position="68"/>
    </location>
</feature>
<keyword evidence="2" id="KW-0675">Receptor</keyword>
<keyword evidence="1" id="KW-0812">Transmembrane</keyword>
<keyword evidence="1" id="KW-1133">Transmembrane helix</keyword>
<sequence length="152" mass="18012">LIKYLLRRSKFQVSQEISHFGIAMNKLHICKYAIDNIEFRKAGKIGFFFFAIYRNKLYLFYTLLFRIVHVETTAARHGLSSARGGRTKGIYDVHLSSHYLPYFLPVSFSRFLYLFRGIIPSLFFFYALSFHLIILFKERTFINCLHSNYTVI</sequence>
<evidence type="ECO:0000313" key="3">
    <source>
        <dbReference type="Proteomes" id="UP000479987"/>
    </source>
</evidence>
<keyword evidence="3" id="KW-1185">Reference proteome</keyword>
<reference evidence="2 3" key="1">
    <citation type="submission" date="2019-08" db="EMBL/GenBank/DDBJ databases">
        <title>High quality draft denovo assembly of Nylanderia fulva.</title>
        <authorList>
            <person name="Vargo E.L."/>
            <person name="Tarone A.M."/>
            <person name="Konganti K.R."/>
        </authorList>
    </citation>
    <scope>NUCLEOTIDE SEQUENCE [LARGE SCALE GENOMIC DNA]</scope>
    <source>
        <strain evidence="2">TAMU-Nful-2015</strain>
        <tissue evidence="2">Whole body</tissue>
    </source>
</reference>